<dbReference type="EMBL" id="GL348921">
    <property type="protein sequence ID" value="EFH38871.1"/>
    <property type="molecule type" value="Genomic_DNA"/>
</dbReference>
<feature type="chain" id="PRO_5003103727" evidence="1">
    <location>
        <begin position="17"/>
        <end position="107"/>
    </location>
</feature>
<organism evidence="3">
    <name type="scientific">Arabidopsis lyrata subsp. lyrata</name>
    <name type="common">Lyre-leaved rock-cress</name>
    <dbReference type="NCBI Taxonomy" id="81972"/>
    <lineage>
        <taxon>Eukaryota</taxon>
        <taxon>Viridiplantae</taxon>
        <taxon>Streptophyta</taxon>
        <taxon>Embryophyta</taxon>
        <taxon>Tracheophyta</taxon>
        <taxon>Spermatophyta</taxon>
        <taxon>Magnoliopsida</taxon>
        <taxon>eudicotyledons</taxon>
        <taxon>Gunneridae</taxon>
        <taxon>Pentapetalae</taxon>
        <taxon>rosids</taxon>
        <taxon>malvids</taxon>
        <taxon>Brassicales</taxon>
        <taxon>Brassicaceae</taxon>
        <taxon>Camelineae</taxon>
        <taxon>Arabidopsis</taxon>
    </lineage>
</organism>
<name>D7MX61_ARALL</name>
<evidence type="ECO:0000256" key="1">
    <source>
        <dbReference type="SAM" id="SignalP"/>
    </source>
</evidence>
<evidence type="ECO:0000313" key="2">
    <source>
        <dbReference type="EMBL" id="EFH38871.1"/>
    </source>
</evidence>
<gene>
    <name evidence="2" type="ORF">ARALYDRAFT_920484</name>
</gene>
<keyword evidence="1" id="KW-0732">Signal</keyword>
<reference evidence="3" key="1">
    <citation type="journal article" date="2011" name="Nat. Genet.">
        <title>The Arabidopsis lyrata genome sequence and the basis of rapid genome size change.</title>
        <authorList>
            <person name="Hu T.T."/>
            <person name="Pattyn P."/>
            <person name="Bakker E.G."/>
            <person name="Cao J."/>
            <person name="Cheng J.-F."/>
            <person name="Clark R.M."/>
            <person name="Fahlgren N."/>
            <person name="Fawcett J.A."/>
            <person name="Grimwood J."/>
            <person name="Gundlach H."/>
            <person name="Haberer G."/>
            <person name="Hollister J.D."/>
            <person name="Ossowski S."/>
            <person name="Ottilar R.P."/>
            <person name="Salamov A.A."/>
            <person name="Schneeberger K."/>
            <person name="Spannagl M."/>
            <person name="Wang X."/>
            <person name="Yang L."/>
            <person name="Nasrallah M.E."/>
            <person name="Bergelson J."/>
            <person name="Carrington J.C."/>
            <person name="Gaut B.S."/>
            <person name="Schmutz J."/>
            <person name="Mayer K.F.X."/>
            <person name="Van de Peer Y."/>
            <person name="Grigoriev I.V."/>
            <person name="Nordborg M."/>
            <person name="Weigel D."/>
            <person name="Guo Y.-L."/>
        </authorList>
    </citation>
    <scope>NUCLEOTIDE SEQUENCE [LARGE SCALE GENOMIC DNA]</scope>
    <source>
        <strain evidence="3">cv. MN47</strain>
    </source>
</reference>
<keyword evidence="3" id="KW-1185">Reference proteome</keyword>
<proteinExistence type="predicted"/>
<protein>
    <submittedName>
        <fullName evidence="2">Uncharacterized protein</fullName>
    </submittedName>
</protein>
<feature type="signal peptide" evidence="1">
    <location>
        <begin position="1"/>
        <end position="16"/>
    </location>
</feature>
<sequence length="107" mass="11766">MALAVDLLFFYTLSIGRTTGPTCLHMDGAFAAVVTCGFNSHVASIYVSRDSLVVGCGKLVWDPRAIASYYARFHPPCLSSDFSKQPSNYYNIMKITLNVLLVSRKPP</sequence>
<dbReference type="eggNOG" id="KOG0498">
    <property type="taxonomic scope" value="Eukaryota"/>
</dbReference>
<accession>D7MX61</accession>
<dbReference type="AlphaFoldDB" id="D7MX61"/>
<dbReference type="Proteomes" id="UP000008694">
    <property type="component" value="Unassembled WGS sequence"/>
</dbReference>
<dbReference type="STRING" id="81972.D7MX61"/>
<evidence type="ECO:0000313" key="3">
    <source>
        <dbReference type="Proteomes" id="UP000008694"/>
    </source>
</evidence>
<dbReference type="Gramene" id="scaffold_28700001.1">
    <property type="protein sequence ID" value="scaffold_28700001.1"/>
    <property type="gene ID" value="scaffold_28700001.1"/>
</dbReference>
<dbReference type="HOGENOM" id="CLU_2213556_0_0_1"/>